<gene>
    <name evidence="1" type="ORF">SCALOS_LOCUS2147</name>
</gene>
<evidence type="ECO:0000313" key="2">
    <source>
        <dbReference type="Proteomes" id="UP000789860"/>
    </source>
</evidence>
<organism evidence="1 2">
    <name type="scientific">Scutellospora calospora</name>
    <dbReference type="NCBI Taxonomy" id="85575"/>
    <lineage>
        <taxon>Eukaryota</taxon>
        <taxon>Fungi</taxon>
        <taxon>Fungi incertae sedis</taxon>
        <taxon>Mucoromycota</taxon>
        <taxon>Glomeromycotina</taxon>
        <taxon>Glomeromycetes</taxon>
        <taxon>Diversisporales</taxon>
        <taxon>Gigasporaceae</taxon>
        <taxon>Scutellospora</taxon>
    </lineage>
</organism>
<comment type="caution">
    <text evidence="1">The sequence shown here is derived from an EMBL/GenBank/DDBJ whole genome shotgun (WGS) entry which is preliminary data.</text>
</comment>
<sequence length="190" mass="22301">MFKFLNPFLKLSDHCNLGNQVLNKAIDSIEKSIEIMLKEDLVGVTLIFDVFDISSERENHAEVIKKTELMMHELRENNIILCATPKVLNMSKLRADITYKHRQQQNLKFHTNLEANMILDVDKTSSNTNNEENNSEIINKNDYEMTIENNNHNDNDENNEEYNELEKEEIYEKNKELLISEEDFGEYLQG</sequence>
<reference evidence="1" key="1">
    <citation type="submission" date="2021-06" db="EMBL/GenBank/DDBJ databases">
        <authorList>
            <person name="Kallberg Y."/>
            <person name="Tangrot J."/>
            <person name="Rosling A."/>
        </authorList>
    </citation>
    <scope>NUCLEOTIDE SEQUENCE</scope>
    <source>
        <strain evidence="1">AU212A</strain>
    </source>
</reference>
<evidence type="ECO:0000313" key="1">
    <source>
        <dbReference type="EMBL" id="CAG8473955.1"/>
    </source>
</evidence>
<accession>A0ACA9KHL6</accession>
<protein>
    <submittedName>
        <fullName evidence="1">4178_t:CDS:1</fullName>
    </submittedName>
</protein>
<proteinExistence type="predicted"/>
<dbReference type="EMBL" id="CAJVPM010001793">
    <property type="protein sequence ID" value="CAG8473955.1"/>
    <property type="molecule type" value="Genomic_DNA"/>
</dbReference>
<keyword evidence="2" id="KW-1185">Reference proteome</keyword>
<name>A0ACA9KHL6_9GLOM</name>
<dbReference type="Proteomes" id="UP000789860">
    <property type="component" value="Unassembled WGS sequence"/>
</dbReference>